<comment type="caution">
    <text evidence="1">The sequence shown here is derived from an EMBL/GenBank/DDBJ whole genome shotgun (WGS) entry which is preliminary data.</text>
</comment>
<protein>
    <submittedName>
        <fullName evidence="1">Uncharacterized protein</fullName>
    </submittedName>
</protein>
<keyword evidence="2" id="KW-1185">Reference proteome</keyword>
<reference evidence="1" key="1">
    <citation type="submission" date="2021-03" db="EMBL/GenBank/DDBJ databases">
        <authorList>
            <consortium name="DOE Joint Genome Institute"/>
            <person name="Ahrendt S."/>
            <person name="Looney B.P."/>
            <person name="Miyauchi S."/>
            <person name="Morin E."/>
            <person name="Drula E."/>
            <person name="Courty P.E."/>
            <person name="Chicoki N."/>
            <person name="Fauchery L."/>
            <person name="Kohler A."/>
            <person name="Kuo A."/>
            <person name="Labutti K."/>
            <person name="Pangilinan J."/>
            <person name="Lipzen A."/>
            <person name="Riley R."/>
            <person name="Andreopoulos W."/>
            <person name="He G."/>
            <person name="Johnson J."/>
            <person name="Barry K.W."/>
            <person name="Grigoriev I.V."/>
            <person name="Nagy L."/>
            <person name="Hibbett D."/>
            <person name="Henrissat B."/>
            <person name="Matheny P.B."/>
            <person name="Labbe J."/>
            <person name="Martin F."/>
        </authorList>
    </citation>
    <scope>NUCLEOTIDE SEQUENCE</scope>
    <source>
        <strain evidence="1">HHB10654</strain>
    </source>
</reference>
<evidence type="ECO:0000313" key="1">
    <source>
        <dbReference type="EMBL" id="KAI0054265.1"/>
    </source>
</evidence>
<name>A0ACB8SE47_9AGAM</name>
<proteinExistence type="predicted"/>
<evidence type="ECO:0000313" key="2">
    <source>
        <dbReference type="Proteomes" id="UP000814140"/>
    </source>
</evidence>
<dbReference type="EMBL" id="MU277570">
    <property type="protein sequence ID" value="KAI0054265.1"/>
    <property type="molecule type" value="Genomic_DNA"/>
</dbReference>
<accession>A0ACB8SE47</accession>
<reference evidence="1" key="2">
    <citation type="journal article" date="2022" name="New Phytol.">
        <title>Evolutionary transition to the ectomycorrhizal habit in the genomes of a hyperdiverse lineage of mushroom-forming fungi.</title>
        <authorList>
            <person name="Looney B."/>
            <person name="Miyauchi S."/>
            <person name="Morin E."/>
            <person name="Drula E."/>
            <person name="Courty P.E."/>
            <person name="Kohler A."/>
            <person name="Kuo A."/>
            <person name="LaButti K."/>
            <person name="Pangilinan J."/>
            <person name="Lipzen A."/>
            <person name="Riley R."/>
            <person name="Andreopoulos W."/>
            <person name="He G."/>
            <person name="Johnson J."/>
            <person name="Nolan M."/>
            <person name="Tritt A."/>
            <person name="Barry K.W."/>
            <person name="Grigoriev I.V."/>
            <person name="Nagy L.G."/>
            <person name="Hibbett D."/>
            <person name="Henrissat B."/>
            <person name="Matheny P.B."/>
            <person name="Labbe J."/>
            <person name="Martin F.M."/>
        </authorList>
    </citation>
    <scope>NUCLEOTIDE SEQUENCE</scope>
    <source>
        <strain evidence="1">HHB10654</strain>
    </source>
</reference>
<sequence length="429" mass="45316">MQNSFIPFSVSAITASKCDGADQQSLAQISQQGFAVIRGVGSRPPSTGPAIHSLPIHDAHPIHVQTCAIVNAPVPTAAVEGGTPTTNTPTGAHAATTIMPFSAYPDPSNRFTFDRSGQIAFTIPAIYDHSNDAIHPKRYQFCLSGKYALITVTVRHVSPSPVPHLGAPPGRVITLQTAHVAVDLPSAIRSARIAAITGTDRFPAVHPPLGTDPHGPPNKRPRYSLEGSHSPATHPPDRDVAPGHPEHCAAPRHPVDALRYDEPAQFADTLPAYAPGPNRQLSGRHSPQNAAHLSSPPRKRPRNSLDGQGGSHAPAWDSDPDRPERRPSDSPAAQHARVDEYAEGTVVPMRRNRPPVSASSERSSRHGRSEPSSSSSGEGSSPDARGGHPRRASDGRHAQPPRASGARSGWYSTPSEPEDSDTGSPAGSP</sequence>
<organism evidence="1 2">
    <name type="scientific">Artomyces pyxidatus</name>
    <dbReference type="NCBI Taxonomy" id="48021"/>
    <lineage>
        <taxon>Eukaryota</taxon>
        <taxon>Fungi</taxon>
        <taxon>Dikarya</taxon>
        <taxon>Basidiomycota</taxon>
        <taxon>Agaricomycotina</taxon>
        <taxon>Agaricomycetes</taxon>
        <taxon>Russulales</taxon>
        <taxon>Auriscalpiaceae</taxon>
        <taxon>Artomyces</taxon>
    </lineage>
</organism>
<gene>
    <name evidence="1" type="ORF">BV25DRAFT_1922859</name>
</gene>
<dbReference type="Proteomes" id="UP000814140">
    <property type="component" value="Unassembled WGS sequence"/>
</dbReference>